<evidence type="ECO:0000313" key="4">
    <source>
        <dbReference type="Proteomes" id="UP000180194"/>
    </source>
</evidence>
<reference evidence="3 4" key="1">
    <citation type="submission" date="2016-07" db="EMBL/GenBank/DDBJ databases">
        <title>Bacillus oceanisediminis whole genome.</title>
        <authorList>
            <person name="Pal Y."/>
            <person name="Verma A."/>
            <person name="Mual P."/>
            <person name="Srinivasan K."/>
        </authorList>
    </citation>
    <scope>NUCLEOTIDE SEQUENCE [LARGE SCALE GENOMIC DNA]</scope>
    <source>
        <strain evidence="3 4">Bhandara28</strain>
    </source>
</reference>
<comment type="caution">
    <text evidence="3">The sequence shown here is derived from an EMBL/GenBank/DDBJ whole genome shotgun (WGS) entry which is preliminary data.</text>
</comment>
<proteinExistence type="predicted"/>
<accession>A0ABX3CME4</accession>
<dbReference type="EMBL" id="MBRJ01000040">
    <property type="protein sequence ID" value="OHX44676.1"/>
    <property type="molecule type" value="Genomic_DNA"/>
</dbReference>
<dbReference type="Proteomes" id="UP000180194">
    <property type="component" value="Unassembled WGS sequence"/>
</dbReference>
<keyword evidence="1" id="KW-0812">Transmembrane</keyword>
<keyword evidence="1" id="KW-1133">Transmembrane helix</keyword>
<gene>
    <name evidence="3" type="ORF">BBV17_24505</name>
</gene>
<feature type="domain" description="DUF3899" evidence="2">
    <location>
        <begin position="27"/>
        <end position="111"/>
    </location>
</feature>
<protein>
    <recommendedName>
        <fullName evidence="2">DUF3899 domain-containing protein</fullName>
    </recommendedName>
</protein>
<organism evidence="3 4">
    <name type="scientific">Cytobacillus oceanisediminis</name>
    <dbReference type="NCBI Taxonomy" id="665099"/>
    <lineage>
        <taxon>Bacteria</taxon>
        <taxon>Bacillati</taxon>
        <taxon>Bacillota</taxon>
        <taxon>Bacilli</taxon>
        <taxon>Bacillales</taxon>
        <taxon>Bacillaceae</taxon>
        <taxon>Cytobacillus</taxon>
    </lineage>
</organism>
<sequence length="114" mass="12834">MLIIILAPAISFVYVSASGTITLLKIINTIFVISLMIFLTGSVMLIIQKGIFNKLLDSFKSFIRSFDKINRMADQIERRNTKTIPYVAESLYTMPILISGIILLILSIFVSIFL</sequence>
<keyword evidence="1" id="KW-0472">Membrane</keyword>
<feature type="transmembrane region" description="Helical" evidence="1">
    <location>
        <begin position="27"/>
        <end position="47"/>
    </location>
</feature>
<feature type="transmembrane region" description="Helical" evidence="1">
    <location>
        <begin position="91"/>
        <end position="113"/>
    </location>
</feature>
<name>A0ABX3CME4_9BACI</name>
<evidence type="ECO:0000256" key="1">
    <source>
        <dbReference type="SAM" id="Phobius"/>
    </source>
</evidence>
<evidence type="ECO:0000259" key="2">
    <source>
        <dbReference type="Pfam" id="PF13038"/>
    </source>
</evidence>
<dbReference type="InterPro" id="IPR025007">
    <property type="entry name" value="DUF3899"/>
</dbReference>
<evidence type="ECO:0000313" key="3">
    <source>
        <dbReference type="EMBL" id="OHX44676.1"/>
    </source>
</evidence>
<keyword evidence="4" id="KW-1185">Reference proteome</keyword>
<dbReference type="Pfam" id="PF13038">
    <property type="entry name" value="DUF3899"/>
    <property type="match status" value="1"/>
</dbReference>